<evidence type="ECO:0000313" key="1">
    <source>
        <dbReference type="EMBL" id="QDU67521.1"/>
    </source>
</evidence>
<evidence type="ECO:0000313" key="2">
    <source>
        <dbReference type="Proteomes" id="UP000316921"/>
    </source>
</evidence>
<organism evidence="1 2">
    <name type="scientific">Engelhardtia mirabilis</name>
    <dbReference type="NCBI Taxonomy" id="2528011"/>
    <lineage>
        <taxon>Bacteria</taxon>
        <taxon>Pseudomonadati</taxon>
        <taxon>Planctomycetota</taxon>
        <taxon>Planctomycetia</taxon>
        <taxon>Planctomycetia incertae sedis</taxon>
        <taxon>Engelhardtia</taxon>
    </lineage>
</organism>
<accession>A0A518BKM5</accession>
<protein>
    <submittedName>
        <fullName evidence="1">Uncharacterized protein</fullName>
    </submittedName>
</protein>
<dbReference type="AlphaFoldDB" id="A0A518BKM5"/>
<name>A0A518BKM5_9BACT</name>
<gene>
    <name evidence="1" type="ORF">Pla133_26080</name>
</gene>
<keyword evidence="2" id="KW-1185">Reference proteome</keyword>
<sequence length="365" mass="39511">MSRDRTDPPLGRPGRRLLASLALIGATLLTACNGPGKALHNLRELHATDGEIRPQARLVSGFQYRWKTLFGSEFESAPDGDPKVRVARPQKRALNELLTLADYEGRNRRLATARIEVCALLATASRSQLVRERAIRVLGDVARDLDLPSIVQLPTGAAEGSTTDDRSLVQSVAARLAAADDTAAMEAALEAAAGLELDLEGARALLRQVGELRGPAVRGAEEPLDALTLALERRCVALALGLAVRDPREWVRAAAVEEALTFDPSLTHEILSAAIESQALRLIEVCMRHLASVGPSEDHPQEAWFELAVRALDQGVNFQDGPVIVASCAALTRLAPVQLETLRAEEWLMWFEDYRAGVPAPGVDR</sequence>
<dbReference type="PROSITE" id="PS51257">
    <property type="entry name" value="PROKAR_LIPOPROTEIN"/>
    <property type="match status" value="1"/>
</dbReference>
<reference evidence="1 2" key="1">
    <citation type="submission" date="2019-02" db="EMBL/GenBank/DDBJ databases">
        <title>Deep-cultivation of Planctomycetes and their phenomic and genomic characterization uncovers novel biology.</title>
        <authorList>
            <person name="Wiegand S."/>
            <person name="Jogler M."/>
            <person name="Boedeker C."/>
            <person name="Pinto D."/>
            <person name="Vollmers J."/>
            <person name="Rivas-Marin E."/>
            <person name="Kohn T."/>
            <person name="Peeters S.H."/>
            <person name="Heuer A."/>
            <person name="Rast P."/>
            <person name="Oberbeckmann S."/>
            <person name="Bunk B."/>
            <person name="Jeske O."/>
            <person name="Meyerdierks A."/>
            <person name="Storesund J.E."/>
            <person name="Kallscheuer N."/>
            <person name="Luecker S."/>
            <person name="Lage O.M."/>
            <person name="Pohl T."/>
            <person name="Merkel B.J."/>
            <person name="Hornburger P."/>
            <person name="Mueller R.-W."/>
            <person name="Bruemmer F."/>
            <person name="Labrenz M."/>
            <person name="Spormann A.M."/>
            <person name="Op den Camp H."/>
            <person name="Overmann J."/>
            <person name="Amann R."/>
            <person name="Jetten M.S.M."/>
            <person name="Mascher T."/>
            <person name="Medema M.H."/>
            <person name="Devos D.P."/>
            <person name="Kaster A.-K."/>
            <person name="Ovreas L."/>
            <person name="Rohde M."/>
            <person name="Galperin M.Y."/>
            <person name="Jogler C."/>
        </authorList>
    </citation>
    <scope>NUCLEOTIDE SEQUENCE [LARGE SCALE GENOMIC DNA]</scope>
    <source>
        <strain evidence="1 2">Pla133</strain>
    </source>
</reference>
<dbReference type="RefSeq" id="WP_145065771.1">
    <property type="nucleotide sequence ID" value="NZ_CP036287.1"/>
</dbReference>
<proteinExistence type="predicted"/>
<dbReference type="KEGG" id="pbap:Pla133_26080"/>
<dbReference type="Proteomes" id="UP000316921">
    <property type="component" value="Chromosome"/>
</dbReference>
<dbReference type="EMBL" id="CP036287">
    <property type="protein sequence ID" value="QDU67521.1"/>
    <property type="molecule type" value="Genomic_DNA"/>
</dbReference>